<dbReference type="AlphaFoldDB" id="A0A382AHW7"/>
<dbReference type="Gene3D" id="3.40.50.300">
    <property type="entry name" value="P-loop containing nucleotide triphosphate hydrolases"/>
    <property type="match status" value="1"/>
</dbReference>
<dbReference type="Pfam" id="PF07728">
    <property type="entry name" value="AAA_5"/>
    <property type="match status" value="1"/>
</dbReference>
<name>A0A382AHW7_9ZZZZ</name>
<dbReference type="InterPro" id="IPR027417">
    <property type="entry name" value="P-loop_NTPase"/>
</dbReference>
<reference evidence="2" key="1">
    <citation type="submission" date="2018-05" db="EMBL/GenBank/DDBJ databases">
        <authorList>
            <person name="Lanie J.A."/>
            <person name="Ng W.-L."/>
            <person name="Kazmierczak K.M."/>
            <person name="Andrzejewski T.M."/>
            <person name="Davidsen T.M."/>
            <person name="Wayne K.J."/>
            <person name="Tettelin H."/>
            <person name="Glass J.I."/>
            <person name="Rusch D."/>
            <person name="Podicherti R."/>
            <person name="Tsui H.-C.T."/>
            <person name="Winkler M.E."/>
        </authorList>
    </citation>
    <scope>NUCLEOTIDE SEQUENCE</scope>
</reference>
<dbReference type="PANTHER" id="PTHR42759">
    <property type="entry name" value="MOXR FAMILY PROTEIN"/>
    <property type="match status" value="1"/>
</dbReference>
<evidence type="ECO:0000313" key="2">
    <source>
        <dbReference type="EMBL" id="SVB00732.1"/>
    </source>
</evidence>
<protein>
    <recommendedName>
        <fullName evidence="1">ATPase dynein-related AAA domain-containing protein</fullName>
    </recommendedName>
</protein>
<dbReference type="InterPro" id="IPR050764">
    <property type="entry name" value="CbbQ/NirQ/NorQ/GpvN"/>
</dbReference>
<dbReference type="PANTHER" id="PTHR42759:SF1">
    <property type="entry name" value="MAGNESIUM-CHELATASE SUBUNIT CHLD"/>
    <property type="match status" value="1"/>
</dbReference>
<accession>A0A382AHW7</accession>
<dbReference type="SUPFAM" id="SSF52540">
    <property type="entry name" value="P-loop containing nucleoside triphosphate hydrolases"/>
    <property type="match status" value="1"/>
</dbReference>
<proteinExistence type="predicted"/>
<dbReference type="EMBL" id="UINC01025338">
    <property type="protein sequence ID" value="SVB00732.1"/>
    <property type="molecule type" value="Genomic_DNA"/>
</dbReference>
<sequence>MYLSPRKKLFVDIASEMFGDGAVISKQNVREAAEKAEVPFPTWFMKPNFKHAYGVYKLPSEGGSVAPVVANVPAADTSTVNLVATNMDHQNLIPSLFDGFVSWGHFGTIEKVVKSGLFYPIFVTGLSGNGKTLMIEQVHAKLNKELIRVNITIETDEDDLLGGFRLVNGETKFVPGPVIEAMERGCTLLLDECDLGSNKILALQPVLEGKGVFLKKVNKWVNAKDGFNVMATANTKGKGSEDGRFIGTNILNEAFLERFAITLEQPYATATTEKKIVMGSMEKYKKVDEVFATNLITWADVIRKTFYDGGVDEVISTRRLDHIVKAFAIFGDKMKAIELCVARFDEDTKASFMDLYTKIDAGINPTEEIVTEEETPF</sequence>
<feature type="domain" description="ATPase dynein-related AAA" evidence="1">
    <location>
        <begin position="121"/>
        <end position="240"/>
    </location>
</feature>
<dbReference type="GO" id="GO:0005524">
    <property type="term" value="F:ATP binding"/>
    <property type="evidence" value="ECO:0007669"/>
    <property type="project" value="InterPro"/>
</dbReference>
<dbReference type="GO" id="GO:0016887">
    <property type="term" value="F:ATP hydrolysis activity"/>
    <property type="evidence" value="ECO:0007669"/>
    <property type="project" value="InterPro"/>
</dbReference>
<evidence type="ECO:0000259" key="1">
    <source>
        <dbReference type="Pfam" id="PF07728"/>
    </source>
</evidence>
<organism evidence="2">
    <name type="scientific">marine metagenome</name>
    <dbReference type="NCBI Taxonomy" id="408172"/>
    <lineage>
        <taxon>unclassified sequences</taxon>
        <taxon>metagenomes</taxon>
        <taxon>ecological metagenomes</taxon>
    </lineage>
</organism>
<gene>
    <name evidence="2" type="ORF">METZ01_LOCUS153586</name>
</gene>
<dbReference type="InterPro" id="IPR011704">
    <property type="entry name" value="ATPase_dyneun-rel_AAA"/>
</dbReference>